<evidence type="ECO:0000256" key="2">
    <source>
        <dbReference type="ARBA" id="ARBA00022679"/>
    </source>
</evidence>
<accession>A0A8H5CK59</accession>
<evidence type="ECO:0000313" key="6">
    <source>
        <dbReference type="EMBL" id="KAF5343235.1"/>
    </source>
</evidence>
<dbReference type="InterPro" id="IPR004166">
    <property type="entry name" value="a-kinase_dom"/>
</dbReference>
<feature type="domain" description="Alpha-type protein kinase" evidence="5">
    <location>
        <begin position="292"/>
        <end position="524"/>
    </location>
</feature>
<comment type="caution">
    <text evidence="6">The sequence shown here is derived from an EMBL/GenBank/DDBJ whole genome shotgun (WGS) entry which is preliminary data.</text>
</comment>
<reference evidence="6 7" key="1">
    <citation type="journal article" date="2020" name="ISME J.">
        <title>Uncovering the hidden diversity of litter-decomposition mechanisms in mushroom-forming fungi.</title>
        <authorList>
            <person name="Floudas D."/>
            <person name="Bentzer J."/>
            <person name="Ahren D."/>
            <person name="Johansson T."/>
            <person name="Persson P."/>
            <person name="Tunlid A."/>
        </authorList>
    </citation>
    <scope>NUCLEOTIDE SEQUENCE [LARGE SCALE GENOMIC DNA]</scope>
    <source>
        <strain evidence="6 7">CBS 291.85</strain>
    </source>
</reference>
<dbReference type="Gene3D" id="3.20.200.10">
    <property type="entry name" value="MHCK/EF2 kinase"/>
    <property type="match status" value="1"/>
</dbReference>
<name>A0A8H5CK59_9AGAR</name>
<dbReference type="SUPFAM" id="SSF56112">
    <property type="entry name" value="Protein kinase-like (PK-like)"/>
    <property type="match status" value="1"/>
</dbReference>
<keyword evidence="7" id="KW-1185">Reference proteome</keyword>
<evidence type="ECO:0000259" key="5">
    <source>
        <dbReference type="PROSITE" id="PS51158"/>
    </source>
</evidence>
<dbReference type="PROSITE" id="PS51158">
    <property type="entry name" value="ALPHA_KINASE"/>
    <property type="match status" value="1"/>
</dbReference>
<dbReference type="Proteomes" id="UP000559256">
    <property type="component" value="Unassembled WGS sequence"/>
</dbReference>
<feature type="region of interest" description="Disordered" evidence="4">
    <location>
        <begin position="221"/>
        <end position="245"/>
    </location>
</feature>
<keyword evidence="3" id="KW-0418">Kinase</keyword>
<sequence>MIGWEISHVTPMSSSGPHVDLPYLSYESAGSKSNVIAVPRPRATGYTAAHQNHMAQMDLWHSKAYAASGETVSVNVTIGYLEEGKPKETILSGLTDSIRDLDANATVPEIRAVVVNLMRSKIDQITANVPKFLFNFQEINLRETSNKLQVDMDGPTLDQHQPYFRPACMKEDKKTHQRKFVQPPMPFCLILIISVEEWDRYQSALEEQECKKTLPPPITVTSSMTSCPSSRVHTQGNSPQSIPSTTWTATDFNCNTNNASPSQEDPNTLSLSNSKLSLVAPVPKVSFLDIIESDTVNSRFVFDNHVISSDAHLWVDLRFESELGVGAFKMCHRATLICSEEVMPASNSIVMKILYKNKGTRMNGKVVNWGRYAGVDEFEGIIIEANVHYHAVALMEFAYAYIEHQKQLKGPPGLPIPNLRYVEAAVFVVLSDEIKHSRSCTIGPKHTYLLEERIAILPGQDFIKYIHNSNPVHPIAPDHAKYTTALFLVAVQHLQYEKTHENAYVSDFQGYGGLLSDAQIMTSP</sequence>
<keyword evidence="1" id="KW-0723">Serine/threonine-protein kinase</keyword>
<organism evidence="6 7">
    <name type="scientific">Tetrapyrgos nigripes</name>
    <dbReference type="NCBI Taxonomy" id="182062"/>
    <lineage>
        <taxon>Eukaryota</taxon>
        <taxon>Fungi</taxon>
        <taxon>Dikarya</taxon>
        <taxon>Basidiomycota</taxon>
        <taxon>Agaricomycotina</taxon>
        <taxon>Agaricomycetes</taxon>
        <taxon>Agaricomycetidae</taxon>
        <taxon>Agaricales</taxon>
        <taxon>Marasmiineae</taxon>
        <taxon>Marasmiaceae</taxon>
        <taxon>Tetrapyrgos</taxon>
    </lineage>
</organism>
<dbReference type="GO" id="GO:0005524">
    <property type="term" value="F:ATP binding"/>
    <property type="evidence" value="ECO:0007669"/>
    <property type="project" value="InterPro"/>
</dbReference>
<dbReference type="EMBL" id="JAACJM010000145">
    <property type="protein sequence ID" value="KAF5343235.1"/>
    <property type="molecule type" value="Genomic_DNA"/>
</dbReference>
<dbReference type="GO" id="GO:0004674">
    <property type="term" value="F:protein serine/threonine kinase activity"/>
    <property type="evidence" value="ECO:0007669"/>
    <property type="project" value="UniProtKB-KW"/>
</dbReference>
<dbReference type="OrthoDB" id="301415at2759"/>
<evidence type="ECO:0000313" key="7">
    <source>
        <dbReference type="Proteomes" id="UP000559256"/>
    </source>
</evidence>
<dbReference type="Pfam" id="PF02816">
    <property type="entry name" value="Alpha_kinase"/>
    <property type="match status" value="1"/>
</dbReference>
<dbReference type="InterPro" id="IPR011009">
    <property type="entry name" value="Kinase-like_dom_sf"/>
</dbReference>
<dbReference type="AlphaFoldDB" id="A0A8H5CK59"/>
<gene>
    <name evidence="6" type="ORF">D9758_013406</name>
</gene>
<evidence type="ECO:0000256" key="4">
    <source>
        <dbReference type="SAM" id="MobiDB-lite"/>
    </source>
</evidence>
<evidence type="ECO:0000256" key="3">
    <source>
        <dbReference type="ARBA" id="ARBA00022777"/>
    </source>
</evidence>
<evidence type="ECO:0000256" key="1">
    <source>
        <dbReference type="ARBA" id="ARBA00022527"/>
    </source>
</evidence>
<proteinExistence type="predicted"/>
<protein>
    <recommendedName>
        <fullName evidence="5">Alpha-type protein kinase domain-containing protein</fullName>
    </recommendedName>
</protein>
<keyword evidence="2" id="KW-0808">Transferase</keyword>